<protein>
    <submittedName>
        <fullName evidence="1">Uncharacterized protein</fullName>
    </submittedName>
</protein>
<organism evidence="1">
    <name type="scientific">Arion vulgaris</name>
    <dbReference type="NCBI Taxonomy" id="1028688"/>
    <lineage>
        <taxon>Eukaryota</taxon>
        <taxon>Metazoa</taxon>
        <taxon>Spiralia</taxon>
        <taxon>Lophotrochozoa</taxon>
        <taxon>Mollusca</taxon>
        <taxon>Gastropoda</taxon>
        <taxon>Heterobranchia</taxon>
        <taxon>Euthyneura</taxon>
        <taxon>Panpulmonata</taxon>
        <taxon>Eupulmonata</taxon>
        <taxon>Stylommatophora</taxon>
        <taxon>Helicina</taxon>
        <taxon>Arionoidea</taxon>
        <taxon>Arionidae</taxon>
        <taxon>Arion</taxon>
    </lineage>
</organism>
<accession>A0A0B6Y0C9</accession>
<dbReference type="EMBL" id="HACG01002713">
    <property type="protein sequence ID" value="CEK49578.1"/>
    <property type="molecule type" value="Transcribed_RNA"/>
</dbReference>
<gene>
    <name evidence="1" type="primary">ORF8217</name>
</gene>
<evidence type="ECO:0000313" key="1">
    <source>
        <dbReference type="EMBL" id="CEK49578.1"/>
    </source>
</evidence>
<name>A0A0B6Y0C9_9EUPU</name>
<proteinExistence type="predicted"/>
<dbReference type="AlphaFoldDB" id="A0A0B6Y0C9"/>
<sequence length="80" mass="9561">KINIITVSLTIYINDCQRLFHRMFEGGRRRGNRENLGITISRAGLSMTILICQFEDRELWLAFLRWCLNHDEHYSCFIIQ</sequence>
<reference evidence="1" key="1">
    <citation type="submission" date="2014-12" db="EMBL/GenBank/DDBJ databases">
        <title>Insight into the proteome of Arion vulgaris.</title>
        <authorList>
            <person name="Aradska J."/>
            <person name="Bulat T."/>
            <person name="Smidak R."/>
            <person name="Sarate P."/>
            <person name="Gangsoo J."/>
            <person name="Sialana F."/>
            <person name="Bilban M."/>
            <person name="Lubec G."/>
        </authorList>
    </citation>
    <scope>NUCLEOTIDE SEQUENCE</scope>
    <source>
        <tissue evidence="1">Skin</tissue>
    </source>
</reference>
<feature type="non-terminal residue" evidence="1">
    <location>
        <position position="1"/>
    </location>
</feature>